<dbReference type="STRING" id="53346.A5802_002776"/>
<dbReference type="Proteomes" id="UP000321175">
    <property type="component" value="Unassembled WGS sequence"/>
</dbReference>
<evidence type="ECO:0000259" key="2">
    <source>
        <dbReference type="Pfam" id="PF14501"/>
    </source>
</evidence>
<dbReference type="SUPFAM" id="SSF55874">
    <property type="entry name" value="ATPase domain of HSP90 chaperone/DNA topoisomerase II/histidine kinase"/>
    <property type="match status" value="1"/>
</dbReference>
<keyword evidence="6" id="KW-0808">Transferase</keyword>
<feature type="transmembrane region" description="Helical" evidence="1">
    <location>
        <begin position="146"/>
        <end position="166"/>
    </location>
</feature>
<dbReference type="EMBL" id="PYGR01000021">
    <property type="protein sequence ID" value="PTO35631.1"/>
    <property type="molecule type" value="Genomic_DNA"/>
</dbReference>
<evidence type="ECO:0000313" key="5">
    <source>
        <dbReference type="EMBL" id="NMP57392.1"/>
    </source>
</evidence>
<reference evidence="5 12" key="5">
    <citation type="submission" date="2020-04" db="EMBL/GenBank/DDBJ databases">
        <authorList>
            <person name="Abaymova A."/>
            <person name="Teymurazov M."/>
            <person name="Tazyna O."/>
            <person name="Chatushin Y."/>
            <person name="Svetoch E."/>
            <person name="Pereligyn V."/>
            <person name="Pohylenko V."/>
            <person name="Platonov M."/>
            <person name="Kartsev N."/>
            <person name="Skryabin Y."/>
            <person name="Sizova A."/>
            <person name="Solomentsev V."/>
            <person name="Kislichkina A."/>
            <person name="Bogun A."/>
        </authorList>
    </citation>
    <scope>NUCLEOTIDE SEQUENCE [LARGE SCALE GENOMIC DNA]</scope>
    <source>
        <strain evidence="5">SCPM-O-B-8398</strain>
        <strain evidence="12">SCPM-O-B-8398 (E28)</strain>
    </source>
</reference>
<dbReference type="EMBL" id="MSTR01000013">
    <property type="protein sequence ID" value="ONN41679.1"/>
    <property type="molecule type" value="Genomic_DNA"/>
</dbReference>
<sequence length="427" mass="48910">MFLWSIALQYLIYTSSILIINSQIKNKYLFSTFSLLAAALLGILYPILGIFSALVAIAMLSLLFFFFSSSRQHMIYALPLGLLASILGDHLTSVADFLVLESAVIEPGDALQYFHITVSAILSLLFAYGFKKFLDNWSASVDRRMIGTIGSLVLLTYYIIIFYTRFSGETPKVLALNTSFFILYLCVGLIILIYYWKISNKKMADQLLEQRIQLQQDYIRDLEKNYQELREFKHDYQNLLFSLNSYISEGDLEGLQKYYNQTILPTREMMNLFPANLSLLDKMKVPEIRSLFSLKLMMAQEKGISVQLTVPDEIVIGKKYTINLVRMLGIILDNAIEGATVTKKKKIEVLIIKKKQSLMIRVINTTTNTFPLSKLKQKGFSTKTNPKNEGLGLFILDELTKTNPYLFLETSIENQRFSQTIHIQLKE</sequence>
<evidence type="ECO:0000313" key="10">
    <source>
        <dbReference type="Proteomes" id="UP000321175"/>
    </source>
</evidence>
<gene>
    <name evidence="4" type="primary">agrC</name>
    <name evidence="6" type="ORF">BTN92_12565</name>
    <name evidence="7" type="ORF">C6N14_06740</name>
    <name evidence="3" type="ORF">EM151A_2076</name>
    <name evidence="4" type="ORF">EMU01_21930</name>
    <name evidence="5" type="ORF">HI921_02760</name>
</gene>
<keyword evidence="7" id="KW-0547">Nucleotide-binding</keyword>
<dbReference type="PANTHER" id="PTHR40448">
    <property type="entry name" value="TWO-COMPONENT SENSOR HISTIDINE KINASE"/>
    <property type="match status" value="1"/>
</dbReference>
<evidence type="ECO:0000313" key="4">
    <source>
        <dbReference type="EMBL" id="GEL81049.1"/>
    </source>
</evidence>
<keyword evidence="1" id="KW-0472">Membrane</keyword>
<dbReference type="Proteomes" id="UP000557857">
    <property type="component" value="Unassembled WGS sequence"/>
</dbReference>
<feature type="transmembrane region" description="Helical" evidence="1">
    <location>
        <begin position="36"/>
        <end position="67"/>
    </location>
</feature>
<dbReference type="CDD" id="cd16935">
    <property type="entry name" value="HATPase_AgrC-ComD-like"/>
    <property type="match status" value="1"/>
</dbReference>
<dbReference type="Proteomes" id="UP000509460">
    <property type="component" value="Chromosome"/>
</dbReference>
<evidence type="ECO:0000313" key="11">
    <source>
        <dbReference type="Proteomes" id="UP000509460"/>
    </source>
</evidence>
<evidence type="ECO:0000313" key="9">
    <source>
        <dbReference type="Proteomes" id="UP000244022"/>
    </source>
</evidence>
<reference evidence="6 8" key="1">
    <citation type="submission" date="2016-12" db="EMBL/GenBank/DDBJ databases">
        <authorList>
            <person name="Song W.-J."/>
            <person name="Kurnit D.M."/>
        </authorList>
    </citation>
    <scope>NUCLEOTIDE SEQUENCE [LARGE SCALE GENOMIC DNA]</scope>
    <source>
        <strain evidence="6 8">CGB1038-1_S1</strain>
    </source>
</reference>
<proteinExistence type="predicted"/>
<dbReference type="EMBL" id="BJWA01000016">
    <property type="protein sequence ID" value="GEL81049.1"/>
    <property type="molecule type" value="Genomic_DNA"/>
</dbReference>
<protein>
    <submittedName>
        <fullName evidence="7">ATP-binding protein</fullName>
    </submittedName>
    <submittedName>
        <fullName evidence="3">Accessory gene regulator C</fullName>
    </submittedName>
    <submittedName>
        <fullName evidence="5">GHKL domain-containing protein</fullName>
    </submittedName>
    <submittedName>
        <fullName evidence="6">Histidine kinase</fullName>
    </submittedName>
</protein>
<dbReference type="PANTHER" id="PTHR40448:SF1">
    <property type="entry name" value="TWO-COMPONENT SENSOR HISTIDINE KINASE"/>
    <property type="match status" value="1"/>
</dbReference>
<dbReference type="InterPro" id="IPR032834">
    <property type="entry name" value="NatK-like_C"/>
</dbReference>
<evidence type="ECO:0000313" key="8">
    <source>
        <dbReference type="Proteomes" id="UP000189299"/>
    </source>
</evidence>
<evidence type="ECO:0000313" key="7">
    <source>
        <dbReference type="EMBL" id="PTO35631.1"/>
    </source>
</evidence>
<name>A0A1A6G7C4_ENTMU</name>
<feature type="transmembrane region" description="Helical" evidence="1">
    <location>
        <begin position="178"/>
        <end position="196"/>
    </location>
</feature>
<reference evidence="7 9" key="2">
    <citation type="submission" date="2018-03" db="EMBL/GenBank/DDBJ databases">
        <title>Draft genome sequences of four Enterococcus mundtii strains isolated from beef slaughterhouses in Kenya.</title>
        <authorList>
            <person name="Wambui J."/>
            <person name="Stevens M."/>
            <person name="Njage P."/>
            <person name="Stephan R."/>
            <person name="Tasara T."/>
        </authorList>
    </citation>
    <scope>NUCLEOTIDE SEQUENCE [LARGE SCALE GENOMIC DNA]</scope>
    <source>
        <strain evidence="7 9">H18-EM</strain>
    </source>
</reference>
<dbReference type="RefSeq" id="WP_019723361.1">
    <property type="nucleotide sequence ID" value="NZ_AP019810.1"/>
</dbReference>
<feature type="transmembrane region" description="Helical" evidence="1">
    <location>
        <begin position="74"/>
        <end position="93"/>
    </location>
</feature>
<dbReference type="Proteomes" id="UP000244022">
    <property type="component" value="Unassembled WGS sequence"/>
</dbReference>
<keyword evidence="1" id="KW-1133">Transmembrane helix</keyword>
<feature type="domain" description="Sensor histidine kinase NatK-like C-terminal" evidence="2">
    <location>
        <begin position="322"/>
        <end position="424"/>
    </location>
</feature>
<feature type="transmembrane region" description="Helical" evidence="1">
    <location>
        <begin position="7"/>
        <end position="24"/>
    </location>
</feature>
<dbReference type="SMR" id="A0A1A6G7C4"/>
<reference evidence="4 10" key="4">
    <citation type="submission" date="2019-07" db="EMBL/GenBank/DDBJ databases">
        <title>Whole genome shotgun sequence of Enterococcus mundtii NBRC 100490.</title>
        <authorList>
            <person name="Hosoyama A."/>
            <person name="Uohara A."/>
            <person name="Ohji S."/>
            <person name="Ichikawa N."/>
        </authorList>
    </citation>
    <scope>NUCLEOTIDE SEQUENCE [LARGE SCALE GENOMIC DNA]</scope>
    <source>
        <strain evidence="4 10">NBRC 100490</strain>
    </source>
</reference>
<dbReference type="Gene3D" id="3.30.565.10">
    <property type="entry name" value="Histidine kinase-like ATPase, C-terminal domain"/>
    <property type="match status" value="1"/>
</dbReference>
<evidence type="ECO:0000256" key="1">
    <source>
        <dbReference type="SAM" id="Phobius"/>
    </source>
</evidence>
<dbReference type="Proteomes" id="UP000189299">
    <property type="component" value="Unassembled WGS sequence"/>
</dbReference>
<dbReference type="EMBL" id="JABCAG010000004">
    <property type="protein sequence ID" value="NMP57392.1"/>
    <property type="molecule type" value="Genomic_DNA"/>
</dbReference>
<keyword evidence="1" id="KW-0812">Transmembrane</keyword>
<feature type="transmembrane region" description="Helical" evidence="1">
    <location>
        <begin position="113"/>
        <end position="134"/>
    </location>
</feature>
<dbReference type="GO" id="GO:0042802">
    <property type="term" value="F:identical protein binding"/>
    <property type="evidence" value="ECO:0007669"/>
    <property type="project" value="TreeGrafter"/>
</dbReference>
<keyword evidence="7" id="KW-0067">ATP-binding</keyword>
<reference evidence="3 11" key="3">
    <citation type="submission" date="2019-07" db="EMBL/GenBank/DDBJ databases">
        <title>antibiotic susceptibility of plant-derived lactic acid bacteria.</title>
        <authorList>
            <person name="Sugiyama M."/>
            <person name="Noda M."/>
        </authorList>
    </citation>
    <scope>NUCLEOTIDE SEQUENCE [LARGE SCALE GENOMIC DNA]</scope>
    <source>
        <strain evidence="3 11">15-1A</strain>
    </source>
</reference>
<dbReference type="GeneID" id="60998250"/>
<evidence type="ECO:0000313" key="3">
    <source>
        <dbReference type="EMBL" id="BBM15267.1"/>
    </source>
</evidence>
<dbReference type="EMBL" id="AP019810">
    <property type="protein sequence ID" value="BBM15267.1"/>
    <property type="molecule type" value="Genomic_DNA"/>
</dbReference>
<dbReference type="GO" id="GO:0005524">
    <property type="term" value="F:ATP binding"/>
    <property type="evidence" value="ECO:0007669"/>
    <property type="project" value="UniProtKB-KW"/>
</dbReference>
<accession>A0A1A6G7C4</accession>
<keyword evidence="6" id="KW-0418">Kinase</keyword>
<dbReference type="GO" id="GO:0016301">
    <property type="term" value="F:kinase activity"/>
    <property type="evidence" value="ECO:0007669"/>
    <property type="project" value="UniProtKB-KW"/>
</dbReference>
<keyword evidence="10" id="KW-1185">Reference proteome</keyword>
<dbReference type="InterPro" id="IPR036890">
    <property type="entry name" value="HATPase_C_sf"/>
</dbReference>
<dbReference type="OrthoDB" id="1652078at2"/>
<evidence type="ECO:0000313" key="6">
    <source>
        <dbReference type="EMBL" id="ONN41679.1"/>
    </source>
</evidence>
<evidence type="ECO:0000313" key="12">
    <source>
        <dbReference type="Proteomes" id="UP000557857"/>
    </source>
</evidence>
<dbReference type="Pfam" id="PF14501">
    <property type="entry name" value="HATPase_c_5"/>
    <property type="match status" value="1"/>
</dbReference>
<dbReference type="AlphaFoldDB" id="A0A1A6G7C4"/>
<organism evidence="6 8">
    <name type="scientific">Enterococcus mundtii</name>
    <dbReference type="NCBI Taxonomy" id="53346"/>
    <lineage>
        <taxon>Bacteria</taxon>
        <taxon>Bacillati</taxon>
        <taxon>Bacillota</taxon>
        <taxon>Bacilli</taxon>
        <taxon>Lactobacillales</taxon>
        <taxon>Enterococcaceae</taxon>
        <taxon>Enterococcus</taxon>
    </lineage>
</organism>